<proteinExistence type="predicted"/>
<evidence type="ECO:0000313" key="1">
    <source>
        <dbReference type="EMBL" id="PLW45594.1"/>
    </source>
</evidence>
<name>A0A2N5V6F3_9BASI</name>
<dbReference type="EMBL" id="PGCI01000047">
    <property type="protein sequence ID" value="PLW45594.1"/>
    <property type="molecule type" value="Genomic_DNA"/>
</dbReference>
<reference evidence="1 2" key="1">
    <citation type="submission" date="2017-11" db="EMBL/GenBank/DDBJ databases">
        <title>De novo assembly and phasing of dikaryotic genomes from two isolates of Puccinia coronata f. sp. avenae, the causal agent of oat crown rust.</title>
        <authorList>
            <person name="Miller M.E."/>
            <person name="Zhang Y."/>
            <person name="Omidvar V."/>
            <person name="Sperschneider J."/>
            <person name="Schwessinger B."/>
            <person name="Raley C."/>
            <person name="Palmer J.M."/>
            <person name="Garnica D."/>
            <person name="Upadhyaya N."/>
            <person name="Rathjen J."/>
            <person name="Taylor J.M."/>
            <person name="Park R.F."/>
            <person name="Dodds P.N."/>
            <person name="Hirsch C.D."/>
            <person name="Kianian S.F."/>
            <person name="Figueroa M."/>
        </authorList>
    </citation>
    <scope>NUCLEOTIDE SEQUENCE [LARGE SCALE GENOMIC DNA]</scope>
    <source>
        <strain evidence="1">12SD80</strain>
    </source>
</reference>
<accession>A0A2N5V6F3</accession>
<protein>
    <submittedName>
        <fullName evidence="1">Uncharacterized protein</fullName>
    </submittedName>
</protein>
<dbReference type="Proteomes" id="UP000235392">
    <property type="component" value="Unassembled WGS sequence"/>
</dbReference>
<comment type="caution">
    <text evidence="1">The sequence shown here is derived from an EMBL/GenBank/DDBJ whole genome shotgun (WGS) entry which is preliminary data.</text>
</comment>
<evidence type="ECO:0000313" key="2">
    <source>
        <dbReference type="Proteomes" id="UP000235392"/>
    </source>
</evidence>
<sequence length="123" mass="13283">MTFILSGNCTGKESVFASGVGTGEEQMRKIVPSNGISAKRCNLALWMSLKKQCSDHPSVWIPTKAGLLQEERHVDNTGPGNGNGADAFMHALCDELMLDDQGALSRNQVTILGPDHRDGQDQE</sequence>
<gene>
    <name evidence="1" type="ORF">PCASD_06270</name>
</gene>
<organism evidence="1 2">
    <name type="scientific">Puccinia coronata f. sp. avenae</name>
    <dbReference type="NCBI Taxonomy" id="200324"/>
    <lineage>
        <taxon>Eukaryota</taxon>
        <taxon>Fungi</taxon>
        <taxon>Dikarya</taxon>
        <taxon>Basidiomycota</taxon>
        <taxon>Pucciniomycotina</taxon>
        <taxon>Pucciniomycetes</taxon>
        <taxon>Pucciniales</taxon>
        <taxon>Pucciniaceae</taxon>
        <taxon>Puccinia</taxon>
    </lineage>
</organism>
<dbReference type="AlphaFoldDB" id="A0A2N5V6F3"/>